<sequence>MTVSWKGEDTMMTYDRNRNAITTGSRVMISGTGHTGRITAIMTDGLDAAQIRREKTVEVEGCEGKFAPVELIRLGMN</sequence>
<reference evidence="1 2" key="1">
    <citation type="journal article" date="2010" name="J. Bacteriol.">
        <title>The Citrobacter rodentium genome sequence reveals convergent evolution with human pathogenic Escherichia coli.</title>
        <authorList>
            <person name="Petty N.K."/>
            <person name="Bulgin R."/>
            <person name="Crepin V.F."/>
            <person name="Cerdeno-Tarraga A.M."/>
            <person name="Schroeder G.N."/>
            <person name="Quail M.A."/>
            <person name="Lennard N."/>
            <person name="Corton C."/>
            <person name="Barron A."/>
            <person name="Clark L."/>
            <person name="Toribio A.L."/>
            <person name="Parkhill J."/>
            <person name="Dougan G."/>
            <person name="Frankel G."/>
            <person name="Thomson N.R."/>
        </authorList>
    </citation>
    <scope>NUCLEOTIDE SEQUENCE [LARGE SCALE GENOMIC DNA]</scope>
    <source>
        <strain evidence="1 2">ICC168</strain>
    </source>
</reference>
<evidence type="ECO:0000313" key="1">
    <source>
        <dbReference type="EMBL" id="CBG88250.1"/>
    </source>
</evidence>
<dbReference type="AlphaFoldDB" id="D2TIC3"/>
<proteinExistence type="predicted"/>
<dbReference type="InterPro" id="IPR017704">
    <property type="entry name" value="Se-bd_putative_YdfZ"/>
</dbReference>
<dbReference type="eggNOG" id="ENOG503320I">
    <property type="taxonomic scope" value="Bacteria"/>
</dbReference>
<accession>D2TIC3</accession>
<dbReference type="NCBIfam" id="TIGR03318">
    <property type="entry name" value="YdfZ_fam"/>
    <property type="match status" value="1"/>
</dbReference>
<gene>
    <name evidence="1" type="ordered locus">ROD_14861</name>
</gene>
<keyword evidence="2" id="KW-1185">Reference proteome</keyword>
<dbReference type="Pfam" id="PF14001">
    <property type="entry name" value="YdfZ"/>
    <property type="match status" value="1"/>
</dbReference>
<organism evidence="1 2">
    <name type="scientific">Citrobacter rodentium (strain ICC168)</name>
    <name type="common">Citrobacter freundii biotype 4280</name>
    <dbReference type="NCBI Taxonomy" id="637910"/>
    <lineage>
        <taxon>Bacteria</taxon>
        <taxon>Pseudomonadati</taxon>
        <taxon>Pseudomonadota</taxon>
        <taxon>Gammaproteobacteria</taxon>
        <taxon>Enterobacterales</taxon>
        <taxon>Enterobacteriaceae</taxon>
        <taxon>Citrobacter</taxon>
    </lineage>
</organism>
<evidence type="ECO:0000313" key="2">
    <source>
        <dbReference type="Proteomes" id="UP000001889"/>
    </source>
</evidence>
<dbReference type="Proteomes" id="UP000001889">
    <property type="component" value="Chromosome"/>
</dbReference>
<evidence type="ECO:0008006" key="3">
    <source>
        <dbReference type="Google" id="ProtNLM"/>
    </source>
</evidence>
<dbReference type="KEGG" id="cro:ROD_14861"/>
<name>D2TIC3_CITRI</name>
<protein>
    <recommendedName>
        <fullName evidence="3">Selenium delivery protein YdfZ</fullName>
    </recommendedName>
</protein>
<dbReference type="HOGENOM" id="CLU_189992_0_0_6"/>
<dbReference type="EMBL" id="FN543502">
    <property type="protein sequence ID" value="CBG88250.1"/>
    <property type="molecule type" value="Genomic_DNA"/>
</dbReference>